<sequence>MRSGIVLCALLLVAGCATGGRPNAAYPDPRSLDAGSYSVEPLDEPANGNEHYGRVLESMRLAEALIDPAEADAALSRSLGASPMMPLPAPANAAVLLANPVRPVLERDGMLAGAAVAGADVDIPSGRPVIGGSRLLTSIVLRFPDAAAAQRAATDIDAVDAAVNPDNVPVPIPGHPAAHAHWRPAVPTMAATIAQGEYVVSLLLGHTAPDAAVLTGLAAKAFTAQFARLRDFAATPPDRLAALPLDRDGMVRRMVPDAPGRWSYPAVMTTSKELDAGWNALVLGRGVVYGPRAAWLWGGRKQTDHPVELMANNGFNALMRYADPATARRAFDDSKRKDTAQADLRPASAPGGVPDSLCWESSQPDALRMTRFICRLVHGRYTAAIVGRDLTVTQQKTAAQYGLLVNGG</sequence>
<gene>
    <name evidence="5" type="ORF">NWFMUON74_31820</name>
</gene>
<feature type="compositionally biased region" description="Basic and acidic residues" evidence="1">
    <location>
        <begin position="329"/>
        <end position="340"/>
    </location>
</feature>
<dbReference type="PROSITE" id="PS51257">
    <property type="entry name" value="PROKAR_LIPOPROTEIN"/>
    <property type="match status" value="1"/>
</dbReference>
<dbReference type="KEGG" id="nwl:NWFMUON74_31820"/>
<dbReference type="AlphaFoldDB" id="A0A7G1KK06"/>
<dbReference type="RefSeq" id="WP_187688527.1">
    <property type="nucleotide sequence ID" value="NZ_AP023396.1"/>
</dbReference>
<feature type="domain" description="DUF7373" evidence="4">
    <location>
        <begin position="252"/>
        <end position="406"/>
    </location>
</feature>
<evidence type="ECO:0000259" key="3">
    <source>
        <dbReference type="Pfam" id="PF24088"/>
    </source>
</evidence>
<protein>
    <submittedName>
        <fullName evidence="5">Uncharacterized protein</fullName>
    </submittedName>
</protein>
<feature type="region of interest" description="Disordered" evidence="1">
    <location>
        <begin position="329"/>
        <end position="355"/>
    </location>
</feature>
<reference evidence="5 6" key="1">
    <citation type="submission" date="2020-08" db="EMBL/GenBank/DDBJ databases">
        <title>Genome Sequencing of Nocardia wallacei strain FMUON74 and assembly.</title>
        <authorList>
            <person name="Toyokawa M."/>
            <person name="Uesaka K."/>
        </authorList>
    </citation>
    <scope>NUCLEOTIDE SEQUENCE [LARGE SCALE GENOMIC DNA]</scope>
    <source>
        <strain evidence="5 6">FMUON74</strain>
    </source>
</reference>
<dbReference type="EMBL" id="AP023396">
    <property type="protein sequence ID" value="BCK55410.1"/>
    <property type="molecule type" value="Genomic_DNA"/>
</dbReference>
<evidence type="ECO:0000313" key="6">
    <source>
        <dbReference type="Proteomes" id="UP000516173"/>
    </source>
</evidence>
<evidence type="ECO:0000313" key="5">
    <source>
        <dbReference type="EMBL" id="BCK55410.1"/>
    </source>
</evidence>
<dbReference type="Pfam" id="PF24092">
    <property type="entry name" value="DUF7373_C"/>
    <property type="match status" value="1"/>
</dbReference>
<proteinExistence type="predicted"/>
<feature type="signal peptide" evidence="2">
    <location>
        <begin position="1"/>
        <end position="19"/>
    </location>
</feature>
<organism evidence="5 6">
    <name type="scientific">Nocardia wallacei</name>
    <dbReference type="NCBI Taxonomy" id="480035"/>
    <lineage>
        <taxon>Bacteria</taxon>
        <taxon>Bacillati</taxon>
        <taxon>Actinomycetota</taxon>
        <taxon>Actinomycetes</taxon>
        <taxon>Mycobacteriales</taxon>
        <taxon>Nocardiaceae</taxon>
        <taxon>Nocardia</taxon>
    </lineage>
</organism>
<feature type="region of interest" description="Disordered" evidence="1">
    <location>
        <begin position="24"/>
        <end position="46"/>
    </location>
</feature>
<feature type="domain" description="DUF7373" evidence="3">
    <location>
        <begin position="45"/>
        <end position="245"/>
    </location>
</feature>
<dbReference type="InterPro" id="IPR056463">
    <property type="entry name" value="DUF7373_C"/>
</dbReference>
<evidence type="ECO:0000256" key="1">
    <source>
        <dbReference type="SAM" id="MobiDB-lite"/>
    </source>
</evidence>
<feature type="chain" id="PRO_5039131470" evidence="2">
    <location>
        <begin position="20"/>
        <end position="408"/>
    </location>
</feature>
<keyword evidence="6" id="KW-1185">Reference proteome</keyword>
<dbReference type="Proteomes" id="UP000516173">
    <property type="component" value="Chromosome"/>
</dbReference>
<evidence type="ECO:0000256" key="2">
    <source>
        <dbReference type="SAM" id="SignalP"/>
    </source>
</evidence>
<dbReference type="Pfam" id="PF24088">
    <property type="entry name" value="DUF7373"/>
    <property type="match status" value="1"/>
</dbReference>
<keyword evidence="2" id="KW-0732">Signal</keyword>
<dbReference type="InterPro" id="IPR055797">
    <property type="entry name" value="DUF7373"/>
</dbReference>
<accession>A0A7G1KK06</accession>
<name>A0A7G1KK06_9NOCA</name>
<dbReference type="GeneID" id="80347726"/>
<evidence type="ECO:0000259" key="4">
    <source>
        <dbReference type="Pfam" id="PF24092"/>
    </source>
</evidence>